<dbReference type="CDD" id="cd17932">
    <property type="entry name" value="DEXQc_UvrD"/>
    <property type="match status" value="1"/>
</dbReference>
<dbReference type="Pfam" id="PF00580">
    <property type="entry name" value="UvrD-helicase"/>
    <property type="match status" value="1"/>
</dbReference>
<evidence type="ECO:0000256" key="6">
    <source>
        <dbReference type="ARBA" id="ARBA00023125"/>
    </source>
</evidence>
<evidence type="ECO:0000256" key="5">
    <source>
        <dbReference type="ARBA" id="ARBA00022840"/>
    </source>
</evidence>
<evidence type="ECO:0000256" key="9">
    <source>
        <dbReference type="ARBA" id="ARBA00034808"/>
    </source>
</evidence>
<evidence type="ECO:0000256" key="8">
    <source>
        <dbReference type="ARBA" id="ARBA00034617"/>
    </source>
</evidence>
<proteinExistence type="inferred from homology"/>
<evidence type="ECO:0000259" key="13">
    <source>
        <dbReference type="PROSITE" id="PS51198"/>
    </source>
</evidence>
<keyword evidence="7" id="KW-0413">Isomerase</keyword>
<dbReference type="InterPro" id="IPR013986">
    <property type="entry name" value="DExx_box_DNA_helicase_dom_sf"/>
</dbReference>
<evidence type="ECO:0000256" key="10">
    <source>
        <dbReference type="ARBA" id="ARBA00048988"/>
    </source>
</evidence>
<dbReference type="AlphaFoldDB" id="A0A2S7N0Q9"/>
<dbReference type="Pfam" id="PF13361">
    <property type="entry name" value="UvrD_C"/>
    <property type="match status" value="1"/>
</dbReference>
<dbReference type="Gene3D" id="1.10.10.160">
    <property type="match status" value="1"/>
</dbReference>
<dbReference type="GO" id="GO:0043138">
    <property type="term" value="F:3'-5' DNA helicase activity"/>
    <property type="evidence" value="ECO:0007669"/>
    <property type="project" value="UniProtKB-EC"/>
</dbReference>
<dbReference type="OrthoDB" id="9810135at2"/>
<dbReference type="GO" id="GO:0005524">
    <property type="term" value="F:ATP binding"/>
    <property type="evidence" value="ECO:0007669"/>
    <property type="project" value="UniProtKB-UniRule"/>
</dbReference>
<dbReference type="InterPro" id="IPR014016">
    <property type="entry name" value="UvrD-like_ATP-bd"/>
</dbReference>
<keyword evidence="16" id="KW-1185">Reference proteome</keyword>
<dbReference type="GO" id="GO:0003677">
    <property type="term" value="F:DNA binding"/>
    <property type="evidence" value="ECO:0007669"/>
    <property type="project" value="UniProtKB-KW"/>
</dbReference>
<evidence type="ECO:0000256" key="3">
    <source>
        <dbReference type="ARBA" id="ARBA00022801"/>
    </source>
</evidence>
<evidence type="ECO:0000256" key="2">
    <source>
        <dbReference type="ARBA" id="ARBA00022741"/>
    </source>
</evidence>
<comment type="catalytic activity">
    <reaction evidence="8">
        <text>Couples ATP hydrolysis with the unwinding of duplex DNA by translocating in the 3'-5' direction.</text>
        <dbReference type="EC" id="5.6.2.4"/>
    </reaction>
</comment>
<evidence type="ECO:0000256" key="7">
    <source>
        <dbReference type="ARBA" id="ARBA00023235"/>
    </source>
</evidence>
<feature type="domain" description="UvrD-like helicase C-terminal" evidence="14">
    <location>
        <begin position="421"/>
        <end position="688"/>
    </location>
</feature>
<feature type="binding site" evidence="11">
    <location>
        <begin position="162"/>
        <end position="169"/>
    </location>
    <ligand>
        <name>ATP</name>
        <dbReference type="ChEBI" id="CHEBI:30616"/>
    </ligand>
</feature>
<dbReference type="InterPro" id="IPR014017">
    <property type="entry name" value="DNA_helicase_UvrD-like_C"/>
</dbReference>
<dbReference type="InterPro" id="IPR027417">
    <property type="entry name" value="P-loop_NTPase"/>
</dbReference>
<dbReference type="GO" id="GO:0033202">
    <property type="term" value="C:DNA helicase complex"/>
    <property type="evidence" value="ECO:0007669"/>
    <property type="project" value="TreeGrafter"/>
</dbReference>
<evidence type="ECO:0000256" key="12">
    <source>
        <dbReference type="SAM" id="MobiDB-lite"/>
    </source>
</evidence>
<dbReference type="GO" id="GO:0016887">
    <property type="term" value="F:ATP hydrolysis activity"/>
    <property type="evidence" value="ECO:0007669"/>
    <property type="project" value="RHEA"/>
</dbReference>
<dbReference type="Proteomes" id="UP000239663">
    <property type="component" value="Unassembled WGS sequence"/>
</dbReference>
<evidence type="ECO:0000256" key="4">
    <source>
        <dbReference type="ARBA" id="ARBA00022806"/>
    </source>
</evidence>
<dbReference type="PANTHER" id="PTHR11070">
    <property type="entry name" value="UVRD / RECB / PCRA DNA HELICASE FAMILY MEMBER"/>
    <property type="match status" value="1"/>
</dbReference>
<dbReference type="EC" id="5.6.2.4" evidence="9"/>
<reference evidence="15 16" key="1">
    <citation type="submission" date="2017-12" db="EMBL/GenBank/DDBJ databases">
        <title>Taxonomic description and draft genome of Pradoshia cofamensis Gen. nov., sp. nov., a thermotolerant bacillale isolated from anterior gut of earthworm Eisenia fetida.</title>
        <authorList>
            <person name="Saha T."/>
            <person name="Chakraborty R."/>
        </authorList>
    </citation>
    <scope>NUCLEOTIDE SEQUENCE [LARGE SCALE GENOMIC DNA]</scope>
    <source>
        <strain evidence="15 16">EAG3</strain>
    </source>
</reference>
<feature type="domain" description="UvrD-like helicase ATP-binding" evidence="13">
    <location>
        <begin position="141"/>
        <end position="420"/>
    </location>
</feature>
<keyword evidence="5 11" id="KW-0067">ATP-binding</keyword>
<dbReference type="InterPro" id="IPR000212">
    <property type="entry name" value="DNA_helicase_UvrD/REP"/>
</dbReference>
<sequence>MKTAYWKNEYIALEHWPKEAYTRVHEAGKNGELHCSSCHQAVIFYLGIHDEPHFIHKDPTIPPCQELPKNSHAAAQAKEEPAEYGGFRLPKSRSISAEEENEKNDWQSPYHIKNLQPFVLSAANHQSSCHPFTQTLKEHGWTLDEEQSLAVTTDARHLLVLAGAGSGKTRVLTSRTAFLLLEKRVNPKSIMLVTFTSKAASEMKERLTRMPGMGPSTLQQLYTGTFHAIFYRILMHYDPDKWHSSKLIKFDGEKEYILKIAASELGIDEREFAFDACIQQIGKWKNDLYLPSDVRPDGDFEHSALELYKKYEQYKETHDKFDFDDMQTGCYTLLKSDPALLSAYQNRFRYFLMDEFQDINRVQYEIMRLLTDKAEHICFVGDDDQAIYSFRGSDSSFLLNLKIDFPDLETVYLAANYRSGHKIVQTANQIIAQNHVRTQKKMRALHDQSPAPVLFYPHDEEMESVMIMTDIMEKIRNGASPSDFAILYRTNVMSRAIFERLAVSSLPFRVDADYDSFYNRRAVKGILAFLKASLNPDDPSMLNDLLPPLYLRKTAVQDAKALSILNDCSLLEALPHIGGLKPFQKKTIEKAVSIIGTLKNIRPDIAIETIEKELGFQNYLKKRGNEGNKMDKGSDEIKDVKVAASKFNSVQAFVDHATHMVAMSKEVKKRSKTEPFAIQLGTIHRSKGLEYKYVYLLGCVEGCMPHDYALEAWREGDRKPIEEERRLLYVAVTRACSELYMSVSAKRRGKTARPSRFINNLKKGAPIAAR</sequence>
<comment type="similarity">
    <text evidence="1">Belongs to the helicase family. UvrD subfamily.</text>
</comment>
<dbReference type="CDD" id="cd18807">
    <property type="entry name" value="SF1_C_UvrD"/>
    <property type="match status" value="1"/>
</dbReference>
<dbReference type="SUPFAM" id="SSF52540">
    <property type="entry name" value="P-loop containing nucleoside triphosphate hydrolases"/>
    <property type="match status" value="1"/>
</dbReference>
<organism evidence="15 16">
    <name type="scientific">Pradoshia eiseniae</name>
    <dbReference type="NCBI Taxonomy" id="2064768"/>
    <lineage>
        <taxon>Bacteria</taxon>
        <taxon>Bacillati</taxon>
        <taxon>Bacillota</taxon>
        <taxon>Bacilli</taxon>
        <taxon>Bacillales</taxon>
        <taxon>Bacillaceae</taxon>
        <taxon>Pradoshia</taxon>
    </lineage>
</organism>
<comment type="catalytic activity">
    <reaction evidence="10">
        <text>ATP + H2O = ADP + phosphate + H(+)</text>
        <dbReference type="Rhea" id="RHEA:13065"/>
        <dbReference type="ChEBI" id="CHEBI:15377"/>
        <dbReference type="ChEBI" id="CHEBI:15378"/>
        <dbReference type="ChEBI" id="CHEBI:30616"/>
        <dbReference type="ChEBI" id="CHEBI:43474"/>
        <dbReference type="ChEBI" id="CHEBI:456216"/>
        <dbReference type="EC" id="5.6.2.4"/>
    </reaction>
</comment>
<keyword evidence="3 11" id="KW-0378">Hydrolase</keyword>
<dbReference type="Gene3D" id="1.10.486.10">
    <property type="entry name" value="PCRA, domain 4"/>
    <property type="match status" value="1"/>
</dbReference>
<dbReference type="PANTHER" id="PTHR11070:SF2">
    <property type="entry name" value="ATP-DEPENDENT DNA HELICASE SRS2"/>
    <property type="match status" value="1"/>
</dbReference>
<keyword evidence="2 11" id="KW-0547">Nucleotide-binding</keyword>
<evidence type="ECO:0000256" key="1">
    <source>
        <dbReference type="ARBA" id="ARBA00009922"/>
    </source>
</evidence>
<dbReference type="EMBL" id="PKOZ01000004">
    <property type="protein sequence ID" value="PQD95587.1"/>
    <property type="molecule type" value="Genomic_DNA"/>
</dbReference>
<evidence type="ECO:0000256" key="11">
    <source>
        <dbReference type="PROSITE-ProRule" id="PRU00560"/>
    </source>
</evidence>
<keyword evidence="6" id="KW-0238">DNA-binding</keyword>
<dbReference type="GO" id="GO:0000725">
    <property type="term" value="P:recombinational repair"/>
    <property type="evidence" value="ECO:0007669"/>
    <property type="project" value="TreeGrafter"/>
</dbReference>
<dbReference type="PROSITE" id="PS51217">
    <property type="entry name" value="UVRD_HELICASE_CTER"/>
    <property type="match status" value="1"/>
</dbReference>
<gene>
    <name evidence="15" type="ORF">CYL18_08840</name>
</gene>
<dbReference type="Gene3D" id="3.40.50.300">
    <property type="entry name" value="P-loop containing nucleotide triphosphate hydrolases"/>
    <property type="match status" value="2"/>
</dbReference>
<protein>
    <recommendedName>
        <fullName evidence="9">DNA 3'-5' helicase</fullName>
        <ecNumber evidence="9">5.6.2.4</ecNumber>
    </recommendedName>
</protein>
<keyword evidence="4 11" id="KW-0347">Helicase</keyword>
<comment type="caution">
    <text evidence="15">The sequence shown here is derived from an EMBL/GenBank/DDBJ whole genome shotgun (WGS) entry which is preliminary data.</text>
</comment>
<name>A0A2S7N0Q9_9BACI</name>
<feature type="region of interest" description="Disordered" evidence="12">
    <location>
        <begin position="65"/>
        <end position="85"/>
    </location>
</feature>
<evidence type="ECO:0000259" key="14">
    <source>
        <dbReference type="PROSITE" id="PS51217"/>
    </source>
</evidence>
<evidence type="ECO:0000313" key="16">
    <source>
        <dbReference type="Proteomes" id="UP000239663"/>
    </source>
</evidence>
<dbReference type="PROSITE" id="PS51198">
    <property type="entry name" value="UVRD_HELICASE_ATP_BIND"/>
    <property type="match status" value="1"/>
</dbReference>
<evidence type="ECO:0000313" key="15">
    <source>
        <dbReference type="EMBL" id="PQD95587.1"/>
    </source>
</evidence>
<accession>A0A2S7N0Q9</accession>
<dbReference type="GO" id="GO:0005829">
    <property type="term" value="C:cytosol"/>
    <property type="evidence" value="ECO:0007669"/>
    <property type="project" value="TreeGrafter"/>
</dbReference>